<dbReference type="VEuPathDB" id="FungiDB:CAGL0B00462g"/>
<proteinExistence type="inferred from homology"/>
<organism evidence="5 6">
    <name type="scientific">Candida glabrata</name>
    <name type="common">Yeast</name>
    <name type="synonym">Torulopsis glabrata</name>
    <dbReference type="NCBI Taxonomy" id="5478"/>
    <lineage>
        <taxon>Eukaryota</taxon>
        <taxon>Fungi</taxon>
        <taxon>Dikarya</taxon>
        <taxon>Ascomycota</taxon>
        <taxon>Saccharomycotina</taxon>
        <taxon>Saccharomycetes</taxon>
        <taxon>Saccharomycetales</taxon>
        <taxon>Saccharomycetaceae</taxon>
        <taxon>Nakaseomyces</taxon>
    </lineage>
</organism>
<comment type="similarity">
    <text evidence="3">Belongs to the MT-A70-like family.</text>
</comment>
<evidence type="ECO:0000256" key="1">
    <source>
        <dbReference type="ARBA" id="ARBA00004123"/>
    </source>
</evidence>
<keyword evidence="2" id="KW-0539">Nucleus</keyword>
<dbReference type="GO" id="GO:0045944">
    <property type="term" value="P:positive regulation of transcription by RNA polymerase II"/>
    <property type="evidence" value="ECO:0007669"/>
    <property type="project" value="EnsemblFungi"/>
</dbReference>
<dbReference type="PANTHER" id="PTHR13107">
    <property type="entry name" value="N6-ADENOSINE-METHYLTRANSFERASE NON-CATALYTIC SUBUNIT"/>
    <property type="match status" value="1"/>
</dbReference>
<dbReference type="InterPro" id="IPR007757">
    <property type="entry name" value="MT-A70-like"/>
</dbReference>
<comment type="subcellular location">
    <subcellularLocation>
        <location evidence="1">Nucleus</location>
    </subcellularLocation>
</comment>
<dbReference type="SMR" id="A0A0W0DP99"/>
<reference evidence="5 6" key="1">
    <citation type="submission" date="2015-10" db="EMBL/GenBank/DDBJ databases">
        <title>Draft genomes sequences of Candida glabrata isolates 1A, 1B, 2A, 2B, 3A and 3B.</title>
        <authorList>
            <person name="Haavelsrud O.E."/>
            <person name="Gaustad P."/>
        </authorList>
    </citation>
    <scope>NUCLEOTIDE SEQUENCE [LARGE SCALE GENOMIC DNA]</scope>
    <source>
        <strain evidence="5">910700640</strain>
    </source>
</reference>
<dbReference type="GO" id="GO:0036396">
    <property type="term" value="C:RNA N6-methyladenosine methyltransferase complex"/>
    <property type="evidence" value="ECO:0007669"/>
    <property type="project" value="EnsemblFungi"/>
</dbReference>
<name>A0A0W0DP99_CANGB</name>
<sequence length="324" mass="37635">MIEDELYNNKDNFSEPKPTMYNQIDFKPVRSPFSNNYSSNYVHTSVVPHKFVSNVENPVEGYPKLQKLFKLKEQQIAKISSKAYGYRVDIEKMIPTLNDWINKEALVFDVIMLGCLTDNQFIYPLLTQLPLDKLISKPGFLFIWGSARKIQELANLLNNEKWEKKFRRSEELVFVPIDKNSPFFPGIEQEDTTLIERMQWHCWMCITGTVRRSTDGHLIHCNIDTDMTIETQDTKNNAVPDHLYRVVENFSSSTRRLHIIPARTGSNIPVRTRPGWVIMSPDILLNNFNATTYKHDIEQIGTNIPTTEEIENLRPKSPITRNAE</sequence>
<dbReference type="PROSITE" id="PS51143">
    <property type="entry name" value="MT_A70"/>
    <property type="match status" value="1"/>
</dbReference>
<dbReference type="OrthoDB" id="14833at2759"/>
<dbReference type="GO" id="GO:0003729">
    <property type="term" value="F:mRNA binding"/>
    <property type="evidence" value="ECO:0007669"/>
    <property type="project" value="TreeGrafter"/>
</dbReference>
<dbReference type="GO" id="GO:0003700">
    <property type="term" value="F:DNA-binding transcription factor activity"/>
    <property type="evidence" value="ECO:0007669"/>
    <property type="project" value="EnsemblFungi"/>
</dbReference>
<dbReference type="OMA" id="FNSELYQ"/>
<dbReference type="GO" id="GO:0005634">
    <property type="term" value="C:nucleus"/>
    <property type="evidence" value="ECO:0007669"/>
    <property type="project" value="UniProtKB-SubCell"/>
</dbReference>
<comment type="caution">
    <text evidence="5">The sequence shown here is derived from an EMBL/GenBank/DDBJ whole genome shotgun (WGS) entry which is preliminary data.</text>
</comment>
<dbReference type="EMBL" id="LLZZ01000180">
    <property type="protein sequence ID" value="KTA95819.1"/>
    <property type="molecule type" value="Genomic_DNA"/>
</dbReference>
<evidence type="ECO:0000313" key="5">
    <source>
        <dbReference type="EMBL" id="KTB13651.1"/>
    </source>
</evidence>
<dbReference type="VEuPathDB" id="FungiDB:B1J91_B00462g"/>
<evidence type="ECO:0000256" key="2">
    <source>
        <dbReference type="ARBA" id="ARBA00023242"/>
    </source>
</evidence>
<dbReference type="GO" id="GO:0051321">
    <property type="term" value="P:meiotic cell cycle"/>
    <property type="evidence" value="ECO:0007669"/>
    <property type="project" value="EnsemblFungi"/>
</dbReference>
<evidence type="ECO:0000313" key="4">
    <source>
        <dbReference type="EMBL" id="KTA95819.1"/>
    </source>
</evidence>
<dbReference type="EMBL" id="LLZZ01000007">
    <property type="protein sequence ID" value="KTB13651.1"/>
    <property type="molecule type" value="Genomic_DNA"/>
</dbReference>
<dbReference type="Pfam" id="PF05063">
    <property type="entry name" value="MT-A70"/>
    <property type="match status" value="1"/>
</dbReference>
<dbReference type="InterPro" id="IPR045123">
    <property type="entry name" value="METTL14-like"/>
</dbReference>
<dbReference type="GO" id="GO:0000742">
    <property type="term" value="P:karyogamy involved in conjugation with cellular fusion"/>
    <property type="evidence" value="ECO:0007669"/>
    <property type="project" value="EnsemblFungi"/>
</dbReference>
<dbReference type="AlphaFoldDB" id="A0A0W0DP99"/>
<dbReference type="PROSITE" id="PS51592">
    <property type="entry name" value="SAM_MTA70L_2"/>
    <property type="match status" value="1"/>
</dbReference>
<evidence type="ECO:0000256" key="3">
    <source>
        <dbReference type="PROSITE-ProRule" id="PRU00489"/>
    </source>
</evidence>
<accession>A0A0W0DP99</accession>
<protein>
    <submittedName>
        <fullName evidence="5">Karyogamy protein KAR4</fullName>
    </submittedName>
</protein>
<dbReference type="VEuPathDB" id="FungiDB:GVI51_B00297"/>
<dbReference type="VEuPathDB" id="FungiDB:GWK60_B00297"/>
<gene>
    <name evidence="4" type="ORF">AO440_000192</name>
    <name evidence="5" type="ORF">AO440_005744</name>
</gene>
<evidence type="ECO:0000313" key="6">
    <source>
        <dbReference type="Proteomes" id="UP000054886"/>
    </source>
</evidence>
<dbReference type="VEuPathDB" id="FungiDB:GW608_B00297"/>
<dbReference type="PANTHER" id="PTHR13107:SF0">
    <property type="entry name" value="N6-ADENOSINE-METHYLTRANSFERASE NON-CATALYTIC SUBUNIT"/>
    <property type="match status" value="1"/>
</dbReference>
<dbReference type="Proteomes" id="UP000054886">
    <property type="component" value="Unassembled WGS sequence"/>
</dbReference>